<evidence type="ECO:0000256" key="3">
    <source>
        <dbReference type="PIRSR" id="PIRSR004848-1"/>
    </source>
</evidence>
<dbReference type="PIRSF" id="PIRSF004848">
    <property type="entry name" value="YBL036c_PLPDEIII"/>
    <property type="match status" value="1"/>
</dbReference>
<reference evidence="6 7" key="1">
    <citation type="submission" date="2019-02" db="EMBL/GenBank/DDBJ databases">
        <title>Prokaryotic population dynamics and viral predation in marine succession experiment using metagenomics: the confinement effect.</title>
        <authorList>
            <person name="Haro-Moreno J.M."/>
            <person name="Rodriguez-Valera F."/>
            <person name="Lopez-Perez M."/>
        </authorList>
    </citation>
    <scope>NUCLEOTIDE SEQUENCE [LARGE SCALE GENOMIC DNA]</scope>
    <source>
        <strain evidence="6">MED-G163</strain>
    </source>
</reference>
<feature type="domain" description="Alanine racemase N-terminal" evidence="5">
    <location>
        <begin position="12"/>
        <end position="223"/>
    </location>
</feature>
<comment type="cofactor">
    <cofactor evidence="3">
        <name>pyridoxal 5'-phosphate</name>
        <dbReference type="ChEBI" id="CHEBI:597326"/>
    </cofactor>
</comment>
<gene>
    <name evidence="6" type="ORF">EVA96_00330</name>
</gene>
<protein>
    <recommendedName>
        <fullName evidence="2">Pyridoxal phosphate homeostasis protein</fullName>
        <shortName evidence="2">PLP homeostasis protein</shortName>
    </recommendedName>
</protein>
<accession>A0A520MPZ0</accession>
<organism evidence="6 7">
    <name type="scientific">SAR86 cluster bacterium</name>
    <dbReference type="NCBI Taxonomy" id="2030880"/>
    <lineage>
        <taxon>Bacteria</taxon>
        <taxon>Pseudomonadati</taxon>
        <taxon>Pseudomonadota</taxon>
        <taxon>Gammaproteobacteria</taxon>
        <taxon>SAR86 cluster</taxon>
    </lineage>
</organism>
<dbReference type="AlphaFoldDB" id="A0A520MPZ0"/>
<dbReference type="Gene3D" id="3.20.20.10">
    <property type="entry name" value="Alanine racemase"/>
    <property type="match status" value="1"/>
</dbReference>
<dbReference type="InterPro" id="IPR001608">
    <property type="entry name" value="Ala_racemase_N"/>
</dbReference>
<evidence type="ECO:0000256" key="4">
    <source>
        <dbReference type="RuleBase" id="RU004514"/>
    </source>
</evidence>
<dbReference type="GO" id="GO:0030170">
    <property type="term" value="F:pyridoxal phosphate binding"/>
    <property type="evidence" value="ECO:0007669"/>
    <property type="project" value="UniProtKB-UniRule"/>
</dbReference>
<dbReference type="NCBIfam" id="TIGR00044">
    <property type="entry name" value="YggS family pyridoxal phosphate-dependent enzyme"/>
    <property type="match status" value="1"/>
</dbReference>
<sequence>MQREIEKNINLLKSRIEQVSQNSEKSISEIGIIAVSKKKSLEHIKIAFNLGLKDFGENYAQELQKKSEELQNLKIIWHFIGPIQSNKIKTIARHANWIHSLDRNSIVDKLNRECKSLDKVINGCIQVNISEESSKSGIDSSELMSFANHVDSMENINLKGIMVLPKITGDSKEEMRKSKELHEELMSVYPNANYLSMGTTSDFESAIQFGSNLIRVGELIFGKRL</sequence>
<dbReference type="Pfam" id="PF01168">
    <property type="entry name" value="Ala_racemase_N"/>
    <property type="match status" value="1"/>
</dbReference>
<dbReference type="Proteomes" id="UP000315782">
    <property type="component" value="Unassembled WGS sequence"/>
</dbReference>
<comment type="caution">
    <text evidence="6">The sequence shown here is derived from an EMBL/GenBank/DDBJ whole genome shotgun (WGS) entry which is preliminary data.</text>
</comment>
<dbReference type="EMBL" id="SHBI01000001">
    <property type="protein sequence ID" value="RZO23250.1"/>
    <property type="molecule type" value="Genomic_DNA"/>
</dbReference>
<evidence type="ECO:0000259" key="5">
    <source>
        <dbReference type="Pfam" id="PF01168"/>
    </source>
</evidence>
<name>A0A520MPZ0_9GAMM</name>
<dbReference type="PANTHER" id="PTHR10146:SF14">
    <property type="entry name" value="PYRIDOXAL PHOSPHATE HOMEOSTASIS PROTEIN"/>
    <property type="match status" value="1"/>
</dbReference>
<comment type="function">
    <text evidence="2">Pyridoxal 5'-phosphate (PLP)-binding protein, which is involved in PLP homeostasis.</text>
</comment>
<dbReference type="FunFam" id="3.20.20.10:FF:000018">
    <property type="entry name" value="Pyridoxal phosphate homeostasis protein"/>
    <property type="match status" value="1"/>
</dbReference>
<dbReference type="InterPro" id="IPR011078">
    <property type="entry name" value="PyrdxlP_homeostasis"/>
</dbReference>
<dbReference type="PROSITE" id="PS01211">
    <property type="entry name" value="UPF0001"/>
    <property type="match status" value="1"/>
</dbReference>
<evidence type="ECO:0000313" key="6">
    <source>
        <dbReference type="EMBL" id="RZO23250.1"/>
    </source>
</evidence>
<evidence type="ECO:0000313" key="7">
    <source>
        <dbReference type="Proteomes" id="UP000315782"/>
    </source>
</evidence>
<dbReference type="InterPro" id="IPR029066">
    <property type="entry name" value="PLP-binding_barrel"/>
</dbReference>
<dbReference type="SUPFAM" id="SSF51419">
    <property type="entry name" value="PLP-binding barrel"/>
    <property type="match status" value="1"/>
</dbReference>
<comment type="similarity">
    <text evidence="2 4">Belongs to the pyridoxal phosphate-binding protein YggS/PROSC family.</text>
</comment>
<evidence type="ECO:0000256" key="1">
    <source>
        <dbReference type="ARBA" id="ARBA00022898"/>
    </source>
</evidence>
<feature type="modified residue" description="N6-(pyridoxal phosphate)lysine" evidence="2 3">
    <location>
        <position position="37"/>
    </location>
</feature>
<dbReference type="HAMAP" id="MF_02087">
    <property type="entry name" value="PLP_homeostasis"/>
    <property type="match status" value="1"/>
</dbReference>
<dbReference type="PANTHER" id="PTHR10146">
    <property type="entry name" value="PROLINE SYNTHETASE CO-TRANSCRIBED BACTERIAL HOMOLOG PROTEIN"/>
    <property type="match status" value="1"/>
</dbReference>
<keyword evidence="1 2" id="KW-0663">Pyridoxal phosphate</keyword>
<evidence type="ECO:0000256" key="2">
    <source>
        <dbReference type="HAMAP-Rule" id="MF_02087"/>
    </source>
</evidence>
<proteinExistence type="inferred from homology"/>